<evidence type="ECO:0000256" key="16">
    <source>
        <dbReference type="SAM" id="MobiDB-lite"/>
    </source>
</evidence>
<dbReference type="InterPro" id="IPR001567">
    <property type="entry name" value="Pept_M3A_M3B_dom"/>
</dbReference>
<dbReference type="KEGG" id="eao:BD94_3399"/>
<keyword evidence="3" id="KW-0963">Cytoplasm</keyword>
<dbReference type="PANTHER" id="PTHR43660:SF1">
    <property type="entry name" value="DIPEPTIDYL CARBOXYPEPTIDASE"/>
    <property type="match status" value="1"/>
</dbReference>
<evidence type="ECO:0000259" key="17">
    <source>
        <dbReference type="Pfam" id="PF01432"/>
    </source>
</evidence>
<dbReference type="MEROPS" id="M03.005"/>
<comment type="function">
    <text evidence="11">Removes dipeptides from the C-termini of N-blocked tripeptides, tetrapeptides and larger peptides.</text>
</comment>
<dbReference type="InterPro" id="IPR034005">
    <property type="entry name" value="M3A_DCP"/>
</dbReference>
<evidence type="ECO:0000256" key="11">
    <source>
        <dbReference type="ARBA" id="ARBA00054529"/>
    </source>
</evidence>
<dbReference type="InterPro" id="IPR045090">
    <property type="entry name" value="Pept_M3A_M3B"/>
</dbReference>
<dbReference type="Pfam" id="PF01432">
    <property type="entry name" value="Peptidase_M3"/>
    <property type="match status" value="1"/>
</dbReference>
<feature type="domain" description="Peptidase M3A/M3B catalytic" evidence="17">
    <location>
        <begin position="269"/>
        <end position="717"/>
    </location>
</feature>
<evidence type="ECO:0000256" key="5">
    <source>
        <dbReference type="ARBA" id="ARBA00022670"/>
    </source>
</evidence>
<dbReference type="EMBL" id="CP007547">
    <property type="protein sequence ID" value="AIL47174.1"/>
    <property type="molecule type" value="Genomic_DNA"/>
</dbReference>
<comment type="similarity">
    <text evidence="2 15">Belongs to the peptidase M3 family.</text>
</comment>
<dbReference type="Proteomes" id="UP000028933">
    <property type="component" value="Chromosome"/>
</dbReference>
<evidence type="ECO:0000256" key="10">
    <source>
        <dbReference type="ARBA" id="ARBA00052506"/>
    </source>
</evidence>
<reference evidence="18" key="2">
    <citation type="journal article" date="2015" name="Genome Biol. Evol.">
        <title>Complete Genome Sequence and Transcriptomic Analysis of the Novel Pathogen Elizabethkingia anophelis in Response to Oxidative Stress.</title>
        <authorList>
            <person name="Li Y."/>
            <person name="Liu Y."/>
            <person name="Chew S.C."/>
            <person name="Tay M."/>
            <person name="Salido M.M."/>
            <person name="Teo J."/>
            <person name="Lauro F.M."/>
            <person name="Givskov M."/>
            <person name="Yang L."/>
        </authorList>
    </citation>
    <scope>NUCLEOTIDE SEQUENCE</scope>
    <source>
        <strain evidence="18">NUHP1</strain>
    </source>
</reference>
<evidence type="ECO:0000256" key="1">
    <source>
        <dbReference type="ARBA" id="ARBA00004496"/>
    </source>
</evidence>
<evidence type="ECO:0000256" key="12">
    <source>
        <dbReference type="ARBA" id="ARBA00066668"/>
    </source>
</evidence>
<evidence type="ECO:0000256" key="8">
    <source>
        <dbReference type="ARBA" id="ARBA00022833"/>
    </source>
</evidence>
<evidence type="ECO:0000256" key="13">
    <source>
        <dbReference type="ARBA" id="ARBA00070755"/>
    </source>
</evidence>
<comment type="subcellular location">
    <subcellularLocation>
        <location evidence="1">Cytoplasm</location>
    </subcellularLocation>
</comment>
<evidence type="ECO:0000256" key="15">
    <source>
        <dbReference type="RuleBase" id="RU003435"/>
    </source>
</evidence>
<keyword evidence="4 18" id="KW-0121">Carboxypeptidase</keyword>
<protein>
    <recommendedName>
        <fullName evidence="13">Dipeptidyl carboxypeptidase</fullName>
        <ecNumber evidence="12">3.4.15.5</ecNumber>
    </recommendedName>
    <alternativeName>
        <fullName evidence="14">Peptidyl-dipeptidase Dcp</fullName>
    </alternativeName>
</protein>
<reference evidence="18" key="1">
    <citation type="journal article" date="2013" name="Lancet">
        <title>First case of E anophelis outbreak in an intensive-care unit.</title>
        <authorList>
            <person name="Teo J."/>
            <person name="Tan S.Y."/>
            <person name="Tay M."/>
            <person name="Ding Y."/>
            <person name="Kjelleberg S."/>
            <person name="Givskov M."/>
            <person name="Lin R.T."/>
            <person name="Yang L."/>
        </authorList>
    </citation>
    <scope>NUCLEOTIDE SEQUENCE [LARGE SCALE GENOMIC DNA]</scope>
    <source>
        <strain evidence="18">NUHP1</strain>
    </source>
</reference>
<dbReference type="GO" id="GO:0006508">
    <property type="term" value="P:proteolysis"/>
    <property type="evidence" value="ECO:0007669"/>
    <property type="project" value="UniProtKB-KW"/>
</dbReference>
<evidence type="ECO:0000313" key="18">
    <source>
        <dbReference type="EMBL" id="AIL47174.1"/>
    </source>
</evidence>
<accession>A0A077ELS9</accession>
<dbReference type="GO" id="GO:0046872">
    <property type="term" value="F:metal ion binding"/>
    <property type="evidence" value="ECO:0007669"/>
    <property type="project" value="UniProtKB-UniRule"/>
</dbReference>
<dbReference type="HOGENOM" id="CLU_001805_4_0_10"/>
<evidence type="ECO:0000256" key="4">
    <source>
        <dbReference type="ARBA" id="ARBA00022645"/>
    </source>
</evidence>
<dbReference type="GO" id="GO:0008241">
    <property type="term" value="F:peptidyl-dipeptidase activity"/>
    <property type="evidence" value="ECO:0007669"/>
    <property type="project" value="UniProtKB-EC"/>
</dbReference>
<dbReference type="FunFam" id="1.10.1370.40:FF:000001">
    <property type="entry name" value="Dipeptidyl carboxypeptidase II"/>
    <property type="match status" value="1"/>
</dbReference>
<dbReference type="CDD" id="cd06456">
    <property type="entry name" value="M3A_DCP"/>
    <property type="match status" value="1"/>
</dbReference>
<dbReference type="Gene3D" id="1.10.1370.40">
    <property type="match status" value="3"/>
</dbReference>
<evidence type="ECO:0000256" key="2">
    <source>
        <dbReference type="ARBA" id="ARBA00006040"/>
    </source>
</evidence>
<comment type="cofactor">
    <cofactor evidence="15">
        <name>Zn(2+)</name>
        <dbReference type="ChEBI" id="CHEBI:29105"/>
    </cofactor>
    <text evidence="15">Binds 1 zinc ion.</text>
</comment>
<keyword evidence="9 15" id="KW-0482">Metalloprotease</keyword>
<name>A0A077ELS9_9FLAO</name>
<dbReference type="AlphaFoldDB" id="A0A077ELS9"/>
<keyword evidence="5 15" id="KW-0645">Protease</keyword>
<sequence length="719" mass="81667">MRKVTSLALISLGLFATGQSKQQKTMNQSHHTSKITNNSVSSQNPLLRKSTLQYQAPEFDKIKDEHFKPAFDYGIKEQLKEVDAIANSTEAPTFKNTILALETSGRDLVRAVLIFSNLNSANTNTTLQKLDEEYAPIFAAHTDRIYLNSKLYNRVKKVYDQRNNLNLDPESLRLVEVYEQKFEIAGANLSDAKKQELKQINGQLATLSSAFNNKLLAARKAGALIVSDVKELDGLSQDEIAAAAQDAKNAGQDGKYLLALQNTTQQPLLQNLKNRATREKLFKAAWTRAEKGDENDTRSTLEKIATLRLKKAQLLGKKSFSEWALQDQMAKTPEAAMDLLAKLAAPAVKKAKEEASEIQQLIDKQNGGFKLEPWDWNFYAEQVRKAKYDLDENQIKPYFEVTTVLEKGVFYAAEKLYGLKFKERKDLPVYHPDVVAYEVFDRDGKSIAIYYLDFYTRDNKNGGAWMSNFVEQSHVLGQKPVIVNVFNYQKPAPGKSSLISYDDVTTMFHEFGHSIHGMFADQKYTTLSGTNVPRDFVEFPSQINEHWALEPSVLKNYAVHYQTKQPIPQELVDKLKKSKTFNEGYAVTELLAAATLDMAWHSITSESQLKPANDFENEALKKYGLLVNEVPTRYHSPYFLHIWSNGYASGYYAYMWSEMLDFNAYDWIEKHGGLTRENGDRFRKYILSVGNSVDLNKTFKEFNEKAPTIDPLLEGRGLK</sequence>
<evidence type="ECO:0000256" key="7">
    <source>
        <dbReference type="ARBA" id="ARBA00022801"/>
    </source>
</evidence>
<evidence type="ECO:0000313" key="19">
    <source>
        <dbReference type="Proteomes" id="UP000028933"/>
    </source>
</evidence>
<keyword evidence="7 15" id="KW-0378">Hydrolase</keyword>
<proteinExistence type="inferred from homology"/>
<keyword evidence="8 15" id="KW-0862">Zinc</keyword>
<comment type="catalytic activity">
    <reaction evidence="10">
        <text>Hydrolysis of unblocked, C-terminal dipeptides from oligopeptides, with broad specificity. Does not hydrolyze bonds in which P1' is Pro, or both P1 and P1' are Gly.</text>
        <dbReference type="EC" id="3.4.15.5"/>
    </reaction>
</comment>
<dbReference type="PANTHER" id="PTHR43660">
    <property type="entry name" value="DIPEPTIDYL CARBOXYPEPTIDASE"/>
    <property type="match status" value="1"/>
</dbReference>
<evidence type="ECO:0000256" key="6">
    <source>
        <dbReference type="ARBA" id="ARBA00022723"/>
    </source>
</evidence>
<dbReference type="GO" id="GO:0005829">
    <property type="term" value="C:cytosol"/>
    <property type="evidence" value="ECO:0007669"/>
    <property type="project" value="TreeGrafter"/>
</dbReference>
<evidence type="ECO:0000256" key="3">
    <source>
        <dbReference type="ARBA" id="ARBA00022490"/>
    </source>
</evidence>
<dbReference type="GO" id="GO:0004180">
    <property type="term" value="F:carboxypeptidase activity"/>
    <property type="evidence" value="ECO:0007669"/>
    <property type="project" value="UniProtKB-KW"/>
</dbReference>
<dbReference type="eggNOG" id="COG0339">
    <property type="taxonomic scope" value="Bacteria"/>
</dbReference>
<evidence type="ECO:0000256" key="14">
    <source>
        <dbReference type="ARBA" id="ARBA00075608"/>
    </source>
</evidence>
<dbReference type="SUPFAM" id="SSF55486">
    <property type="entry name" value="Metalloproteases ('zincins'), catalytic domain"/>
    <property type="match status" value="1"/>
</dbReference>
<organism evidence="18 19">
    <name type="scientific">Elizabethkingia anophelis NUHP1</name>
    <dbReference type="NCBI Taxonomy" id="1338011"/>
    <lineage>
        <taxon>Bacteria</taxon>
        <taxon>Pseudomonadati</taxon>
        <taxon>Bacteroidota</taxon>
        <taxon>Flavobacteriia</taxon>
        <taxon>Flavobacteriales</taxon>
        <taxon>Weeksellaceae</taxon>
        <taxon>Elizabethkingia</taxon>
    </lineage>
</organism>
<keyword evidence="6 15" id="KW-0479">Metal-binding</keyword>
<feature type="region of interest" description="Disordered" evidence="16">
    <location>
        <begin position="21"/>
        <end position="42"/>
    </location>
</feature>
<dbReference type="EC" id="3.4.15.5" evidence="12"/>
<dbReference type="RefSeq" id="WP_024566017.1">
    <property type="nucleotide sequence ID" value="NZ_CP007547.1"/>
</dbReference>
<dbReference type="FunFam" id="3.40.390.10:FF:000009">
    <property type="entry name" value="Oligopeptidase A"/>
    <property type="match status" value="1"/>
</dbReference>
<dbReference type="GO" id="GO:0004222">
    <property type="term" value="F:metalloendopeptidase activity"/>
    <property type="evidence" value="ECO:0007669"/>
    <property type="project" value="InterPro"/>
</dbReference>
<evidence type="ECO:0000256" key="9">
    <source>
        <dbReference type="ARBA" id="ARBA00023049"/>
    </source>
</evidence>
<gene>
    <name evidence="18" type="ORF">BD94_3399</name>
</gene>